<dbReference type="InParanoid" id="C5L0E5"/>
<evidence type="ECO:0000313" key="2">
    <source>
        <dbReference type="Proteomes" id="UP000007800"/>
    </source>
</evidence>
<proteinExistence type="predicted"/>
<organism evidence="2">
    <name type="scientific">Perkinsus marinus (strain ATCC 50983 / TXsc)</name>
    <dbReference type="NCBI Taxonomy" id="423536"/>
    <lineage>
        <taxon>Eukaryota</taxon>
        <taxon>Sar</taxon>
        <taxon>Alveolata</taxon>
        <taxon>Perkinsozoa</taxon>
        <taxon>Perkinsea</taxon>
        <taxon>Perkinsida</taxon>
        <taxon>Perkinsidae</taxon>
        <taxon>Perkinsus</taxon>
    </lineage>
</organism>
<reference evidence="1 2" key="1">
    <citation type="submission" date="2008-07" db="EMBL/GenBank/DDBJ databases">
        <authorList>
            <person name="El-Sayed N."/>
            <person name="Caler E."/>
            <person name="Inman J."/>
            <person name="Amedeo P."/>
            <person name="Hass B."/>
            <person name="Wortman J."/>
        </authorList>
    </citation>
    <scope>NUCLEOTIDE SEQUENCE [LARGE SCALE GENOMIC DNA]</scope>
    <source>
        <strain evidence="2">ATCC 50983 / TXsc</strain>
    </source>
</reference>
<dbReference type="AlphaFoldDB" id="C5L0E5"/>
<protein>
    <submittedName>
        <fullName evidence="1">Uncharacterized protein</fullName>
    </submittedName>
</protein>
<dbReference type="GeneID" id="9052736"/>
<gene>
    <name evidence="1" type="ORF">Pmar_PMAR005886</name>
</gene>
<name>C5L0E5_PERM5</name>
<dbReference type="EMBL" id="GG677997">
    <property type="protein sequence ID" value="EER09798.1"/>
    <property type="molecule type" value="Genomic_DNA"/>
</dbReference>
<feature type="non-terminal residue" evidence="1">
    <location>
        <position position="86"/>
    </location>
</feature>
<keyword evidence="2" id="KW-1185">Reference proteome</keyword>
<accession>C5L0E5</accession>
<dbReference type="RefSeq" id="XP_002778003.1">
    <property type="nucleotide sequence ID" value="XM_002777957.1"/>
</dbReference>
<evidence type="ECO:0000313" key="1">
    <source>
        <dbReference type="EMBL" id="EER09798.1"/>
    </source>
</evidence>
<dbReference type="Proteomes" id="UP000007800">
    <property type="component" value="Unassembled WGS sequence"/>
</dbReference>
<sequence>MLAGYPRSTTEAPSGFIKRFSQGRSTFLDISMLTVRTSSSGCSHKTFPSGMVVSRTVPRISKSTNGLKMSIGPKYSHESYHPLMYR</sequence>